<proteinExistence type="predicted"/>
<dbReference type="OrthoDB" id="5304887at2759"/>
<keyword evidence="4" id="KW-0963">Cytoplasm</keyword>
<keyword evidence="5" id="KW-0690">Ribosome biogenesis</keyword>
<keyword evidence="6" id="KW-0539">Nucleus</keyword>
<accession>A0A6A6SEM4</accession>
<dbReference type="GO" id="GO:0005730">
    <property type="term" value="C:nucleolus"/>
    <property type="evidence" value="ECO:0007669"/>
    <property type="project" value="TreeGrafter"/>
</dbReference>
<dbReference type="PANTHER" id="PTHR28280:SF1">
    <property type="entry name" value="SHUTTLING PRE-60S FACTOR ECM1"/>
    <property type="match status" value="1"/>
</dbReference>
<evidence type="ECO:0000256" key="7">
    <source>
        <dbReference type="SAM" id="MobiDB-lite"/>
    </source>
</evidence>
<organism evidence="8 9">
    <name type="scientific">Massarina eburnea CBS 473.64</name>
    <dbReference type="NCBI Taxonomy" id="1395130"/>
    <lineage>
        <taxon>Eukaryota</taxon>
        <taxon>Fungi</taxon>
        <taxon>Dikarya</taxon>
        <taxon>Ascomycota</taxon>
        <taxon>Pezizomycotina</taxon>
        <taxon>Dothideomycetes</taxon>
        <taxon>Pleosporomycetidae</taxon>
        <taxon>Pleosporales</taxon>
        <taxon>Massarineae</taxon>
        <taxon>Massarinaceae</taxon>
        <taxon>Massarina</taxon>
    </lineage>
</organism>
<keyword evidence="3" id="KW-0813">Transport</keyword>
<evidence type="ECO:0000256" key="5">
    <source>
        <dbReference type="ARBA" id="ARBA00022517"/>
    </source>
</evidence>
<sequence length="130" mass="14299">MAKTAKLKKKQSTLNSRASRRAVSPTDPSLTKPSAKPARTSASPPADPASVKPHVLAARSPGVSKSKSKPLKRAQRLRQQKGMGRAEDNMDKLELKRVKSFGKEKKVKERAKAWDEVNETGLNKKKTRGK</sequence>
<feature type="compositionally biased region" description="Basic residues" evidence="7">
    <location>
        <begin position="66"/>
        <end position="79"/>
    </location>
</feature>
<dbReference type="InterPro" id="IPR053278">
    <property type="entry name" value="Pre-60S_factor_ECM1"/>
</dbReference>
<dbReference type="AlphaFoldDB" id="A0A6A6SEM4"/>
<evidence type="ECO:0000313" key="8">
    <source>
        <dbReference type="EMBL" id="KAF2646229.1"/>
    </source>
</evidence>
<evidence type="ECO:0000256" key="1">
    <source>
        <dbReference type="ARBA" id="ARBA00004123"/>
    </source>
</evidence>
<dbReference type="GO" id="GO:0030687">
    <property type="term" value="C:preribosome, large subunit precursor"/>
    <property type="evidence" value="ECO:0007669"/>
    <property type="project" value="TreeGrafter"/>
</dbReference>
<feature type="compositionally biased region" description="Basic residues" evidence="7">
    <location>
        <begin position="1"/>
        <end position="11"/>
    </location>
</feature>
<evidence type="ECO:0008006" key="10">
    <source>
        <dbReference type="Google" id="ProtNLM"/>
    </source>
</evidence>
<dbReference type="InterPro" id="IPR022784">
    <property type="entry name" value="Ribosome_bgen_Alb1"/>
</dbReference>
<dbReference type="Proteomes" id="UP000799753">
    <property type="component" value="Unassembled WGS sequence"/>
</dbReference>
<protein>
    <recommendedName>
        <fullName evidence="10">Ribosome biogenesis protein Alb1</fullName>
    </recommendedName>
</protein>
<feature type="region of interest" description="Disordered" evidence="7">
    <location>
        <begin position="1"/>
        <end position="130"/>
    </location>
</feature>
<reference evidence="8" key="1">
    <citation type="journal article" date="2020" name="Stud. Mycol.">
        <title>101 Dothideomycetes genomes: a test case for predicting lifestyles and emergence of pathogens.</title>
        <authorList>
            <person name="Haridas S."/>
            <person name="Albert R."/>
            <person name="Binder M."/>
            <person name="Bloem J."/>
            <person name="Labutti K."/>
            <person name="Salamov A."/>
            <person name="Andreopoulos B."/>
            <person name="Baker S."/>
            <person name="Barry K."/>
            <person name="Bills G."/>
            <person name="Bluhm B."/>
            <person name="Cannon C."/>
            <person name="Castanera R."/>
            <person name="Culley D."/>
            <person name="Daum C."/>
            <person name="Ezra D."/>
            <person name="Gonzalez J."/>
            <person name="Henrissat B."/>
            <person name="Kuo A."/>
            <person name="Liang C."/>
            <person name="Lipzen A."/>
            <person name="Lutzoni F."/>
            <person name="Magnuson J."/>
            <person name="Mondo S."/>
            <person name="Nolan M."/>
            <person name="Ohm R."/>
            <person name="Pangilinan J."/>
            <person name="Park H.-J."/>
            <person name="Ramirez L."/>
            <person name="Alfaro M."/>
            <person name="Sun H."/>
            <person name="Tritt A."/>
            <person name="Yoshinaga Y."/>
            <person name="Zwiers L.-H."/>
            <person name="Turgeon B."/>
            <person name="Goodwin S."/>
            <person name="Spatafora J."/>
            <person name="Crous P."/>
            <person name="Grigoriev I."/>
        </authorList>
    </citation>
    <scope>NUCLEOTIDE SEQUENCE</scope>
    <source>
        <strain evidence="8">CBS 473.64</strain>
    </source>
</reference>
<evidence type="ECO:0000256" key="2">
    <source>
        <dbReference type="ARBA" id="ARBA00004496"/>
    </source>
</evidence>
<evidence type="ECO:0000313" key="9">
    <source>
        <dbReference type="Proteomes" id="UP000799753"/>
    </source>
</evidence>
<dbReference type="GO" id="GO:0005737">
    <property type="term" value="C:cytoplasm"/>
    <property type="evidence" value="ECO:0007669"/>
    <property type="project" value="UniProtKB-SubCell"/>
</dbReference>
<evidence type="ECO:0000256" key="3">
    <source>
        <dbReference type="ARBA" id="ARBA00022448"/>
    </source>
</evidence>
<feature type="non-terminal residue" evidence="8">
    <location>
        <position position="130"/>
    </location>
</feature>
<keyword evidence="9" id="KW-1185">Reference proteome</keyword>
<name>A0A6A6SEM4_9PLEO</name>
<dbReference type="Pfam" id="PF09135">
    <property type="entry name" value="Alb1"/>
    <property type="match status" value="1"/>
</dbReference>
<dbReference type="GO" id="GO:0000055">
    <property type="term" value="P:ribosomal large subunit export from nucleus"/>
    <property type="evidence" value="ECO:0007669"/>
    <property type="project" value="TreeGrafter"/>
</dbReference>
<evidence type="ECO:0000256" key="4">
    <source>
        <dbReference type="ARBA" id="ARBA00022490"/>
    </source>
</evidence>
<dbReference type="PANTHER" id="PTHR28280">
    <property type="entry name" value="SHUTTLING PRE-60S FACTOR ECM1"/>
    <property type="match status" value="1"/>
</dbReference>
<evidence type="ECO:0000256" key="6">
    <source>
        <dbReference type="ARBA" id="ARBA00023242"/>
    </source>
</evidence>
<comment type="subcellular location">
    <subcellularLocation>
        <location evidence="2">Cytoplasm</location>
    </subcellularLocation>
    <subcellularLocation>
        <location evidence="1">Nucleus</location>
    </subcellularLocation>
</comment>
<dbReference type="EMBL" id="MU006776">
    <property type="protein sequence ID" value="KAF2646229.1"/>
    <property type="molecule type" value="Genomic_DNA"/>
</dbReference>
<feature type="compositionally biased region" description="Basic and acidic residues" evidence="7">
    <location>
        <begin position="84"/>
        <end position="115"/>
    </location>
</feature>
<gene>
    <name evidence="8" type="ORF">P280DRAFT_368951</name>
</gene>